<dbReference type="Pfam" id="PF20174">
    <property type="entry name" value="DUF6540"/>
    <property type="match status" value="1"/>
</dbReference>
<evidence type="ECO:0000313" key="1">
    <source>
        <dbReference type="EMBL" id="EFQ92047.1"/>
    </source>
</evidence>
<dbReference type="KEGG" id="pte:PTT_10942"/>
<accession>E3RQF2</accession>
<dbReference type="InterPro" id="IPR046670">
    <property type="entry name" value="DUF6540"/>
</dbReference>
<sequence>MSYAVYLVSYLGAPRDHHAIFVETNADHSGFIFQVTGDIQRGMTFGHKPAKRPEDSSSFVSKSYIGTVSETNYARIRSIVDAIPPPPKQFNGPKRINPSVPLRRCQEWTIHGQLNAFA</sequence>
<organism evidence="2">
    <name type="scientific">Pyrenophora teres f. teres (strain 0-1)</name>
    <name type="common">Barley net blotch fungus</name>
    <name type="synonym">Drechslera teres f. teres</name>
    <dbReference type="NCBI Taxonomy" id="861557"/>
    <lineage>
        <taxon>Eukaryota</taxon>
        <taxon>Fungi</taxon>
        <taxon>Dikarya</taxon>
        <taxon>Ascomycota</taxon>
        <taxon>Pezizomycotina</taxon>
        <taxon>Dothideomycetes</taxon>
        <taxon>Pleosporomycetidae</taxon>
        <taxon>Pleosporales</taxon>
        <taxon>Pleosporineae</taxon>
        <taxon>Pleosporaceae</taxon>
        <taxon>Pyrenophora</taxon>
    </lineage>
</organism>
<dbReference type="OrthoDB" id="4135672at2759"/>
<dbReference type="STRING" id="861557.E3RQF2"/>
<dbReference type="EMBL" id="GL534474">
    <property type="protein sequence ID" value="EFQ92047.1"/>
    <property type="molecule type" value="Genomic_DNA"/>
</dbReference>
<reference evidence="1 2" key="1">
    <citation type="journal article" date="2010" name="Genome Biol.">
        <title>A first genome assembly of the barley fungal pathogen Pyrenophora teres f. teres.</title>
        <authorList>
            <person name="Ellwood S.R."/>
            <person name="Liu Z."/>
            <person name="Syme R.A."/>
            <person name="Lai Z."/>
            <person name="Hane J.K."/>
            <person name="Keiper F."/>
            <person name="Moffat C.S."/>
            <person name="Oliver R.P."/>
            <person name="Friesen T.L."/>
        </authorList>
    </citation>
    <scope>NUCLEOTIDE SEQUENCE [LARGE SCALE GENOMIC DNA]</scope>
    <source>
        <strain evidence="1 2">0-1</strain>
    </source>
</reference>
<gene>
    <name evidence="1" type="ORF">PTT_10942</name>
</gene>
<dbReference type="Proteomes" id="UP000001067">
    <property type="component" value="Unassembled WGS sequence"/>
</dbReference>
<evidence type="ECO:0000313" key="2">
    <source>
        <dbReference type="Proteomes" id="UP000001067"/>
    </source>
</evidence>
<dbReference type="AlphaFoldDB" id="E3RQF2"/>
<dbReference type="HOGENOM" id="CLU_103863_1_0_1"/>
<keyword evidence="2" id="KW-1185">Reference proteome</keyword>
<name>E3RQF2_PYRTT</name>
<protein>
    <submittedName>
        <fullName evidence="1">Uncharacterized protein</fullName>
    </submittedName>
</protein>
<proteinExistence type="predicted"/>
<dbReference type="eggNOG" id="ENOG502RQMR">
    <property type="taxonomic scope" value="Eukaryota"/>
</dbReference>